<dbReference type="Proteomes" id="UP000192721">
    <property type="component" value="Unassembled WGS sequence"/>
</dbReference>
<dbReference type="Pfam" id="PF02585">
    <property type="entry name" value="PIG-L"/>
    <property type="match status" value="1"/>
</dbReference>
<dbReference type="InterPro" id="IPR024078">
    <property type="entry name" value="LmbE-like_dom_sf"/>
</dbReference>
<gene>
    <name evidence="1" type="ORF">B0T45_04910</name>
</gene>
<dbReference type="Gene3D" id="3.40.50.10320">
    <property type="entry name" value="LmbE-like"/>
    <property type="match status" value="1"/>
</dbReference>
<comment type="caution">
    <text evidence="1">The sequence shown here is derived from an EMBL/GenBank/DDBJ whole genome shotgun (WGS) entry which is preliminary data.</text>
</comment>
<organism evidence="1 2">
    <name type="scientific">Chromobacterium haemolyticum</name>
    <dbReference type="NCBI Taxonomy" id="394935"/>
    <lineage>
        <taxon>Bacteria</taxon>
        <taxon>Pseudomonadati</taxon>
        <taxon>Pseudomonadota</taxon>
        <taxon>Betaproteobacteria</taxon>
        <taxon>Neisseriales</taxon>
        <taxon>Chromobacteriaceae</taxon>
        <taxon>Chromobacterium</taxon>
    </lineage>
</organism>
<dbReference type="InterPro" id="IPR003737">
    <property type="entry name" value="GlcNAc_PI_deacetylase-related"/>
</dbReference>
<reference evidence="1 2" key="1">
    <citation type="submission" date="2017-02" db="EMBL/GenBank/DDBJ databases">
        <title>Chromobacterium haemolyticum H5244.</title>
        <authorList>
            <person name="Gulvik C.A."/>
        </authorList>
    </citation>
    <scope>NUCLEOTIDE SEQUENCE [LARGE SCALE GENOMIC DNA]</scope>
    <source>
        <strain evidence="1 2">H5244</strain>
    </source>
</reference>
<dbReference type="AlphaFoldDB" id="A0A1W0D6Q8"/>
<dbReference type="RefSeq" id="WP_043642096.1">
    <property type="nucleotide sequence ID" value="NZ_CP109905.1"/>
</dbReference>
<dbReference type="SUPFAM" id="SSF102588">
    <property type="entry name" value="LmbE-like"/>
    <property type="match status" value="1"/>
</dbReference>
<proteinExistence type="predicted"/>
<name>A0A1W0D6Q8_9NEIS</name>
<accession>A0A1W0D6Q8</accession>
<dbReference type="PANTHER" id="PTHR12993">
    <property type="entry name" value="N-ACETYLGLUCOSAMINYL-PHOSPHATIDYLINOSITOL DE-N-ACETYLASE-RELATED"/>
    <property type="match status" value="1"/>
</dbReference>
<sequence>MSKAVLVVAAHPDDEVLGCGGTIAAHRLKGDQVHVAILAQGLASRGEVDEAERARLHQAARDAQTILGAASLSLFDFPDNRLDSIDLLDLVKVVEVLLARYRPSIVYTHFADDLNIDHRRTYQAVMTACRPIGGSSVESLLCFEVPSSTEWSNCPFTPNWFVDISGTLEQKVRALEAYAGEMRAFPHPRSIEGAKHLAAWRGATAGFTAAEAFVLARKRCVI</sequence>
<evidence type="ECO:0000313" key="1">
    <source>
        <dbReference type="EMBL" id="OQS42711.1"/>
    </source>
</evidence>
<dbReference type="PANTHER" id="PTHR12993:SF11">
    <property type="entry name" value="N-ACETYLGLUCOSAMINYL-PHOSPHATIDYLINOSITOL DE-N-ACETYLASE"/>
    <property type="match status" value="1"/>
</dbReference>
<dbReference type="EMBL" id="MUKV01000004">
    <property type="protein sequence ID" value="OQS42711.1"/>
    <property type="molecule type" value="Genomic_DNA"/>
</dbReference>
<evidence type="ECO:0000313" key="2">
    <source>
        <dbReference type="Proteomes" id="UP000192721"/>
    </source>
</evidence>
<dbReference type="GO" id="GO:0016811">
    <property type="term" value="F:hydrolase activity, acting on carbon-nitrogen (but not peptide) bonds, in linear amides"/>
    <property type="evidence" value="ECO:0007669"/>
    <property type="project" value="TreeGrafter"/>
</dbReference>
<protein>
    <submittedName>
        <fullName evidence="1">GlcNAc-PI de-N-acetylase</fullName>
    </submittedName>
</protein>